<keyword evidence="6" id="KW-1185">Reference proteome</keyword>
<dbReference type="PANTHER" id="PTHR47966:SF51">
    <property type="entry name" value="BETA-SITE APP-CLEAVING ENZYME, ISOFORM A-RELATED"/>
    <property type="match status" value="1"/>
</dbReference>
<protein>
    <submittedName>
        <fullName evidence="5">Polyporopepsin</fullName>
    </submittedName>
</protein>
<dbReference type="PRINTS" id="PR00792">
    <property type="entry name" value="PEPSIN"/>
</dbReference>
<evidence type="ECO:0000313" key="6">
    <source>
        <dbReference type="Proteomes" id="UP000184267"/>
    </source>
</evidence>
<evidence type="ECO:0000313" key="5">
    <source>
        <dbReference type="EMBL" id="OJT03652.1"/>
    </source>
</evidence>
<organism evidence="5 6">
    <name type="scientific">Trametes pubescens</name>
    <name type="common">White-rot fungus</name>
    <dbReference type="NCBI Taxonomy" id="154538"/>
    <lineage>
        <taxon>Eukaryota</taxon>
        <taxon>Fungi</taxon>
        <taxon>Dikarya</taxon>
        <taxon>Basidiomycota</taxon>
        <taxon>Agaricomycotina</taxon>
        <taxon>Agaricomycetes</taxon>
        <taxon>Polyporales</taxon>
        <taxon>Polyporaceae</taxon>
        <taxon>Trametes</taxon>
    </lineage>
</organism>
<dbReference type="GO" id="GO:0004190">
    <property type="term" value="F:aspartic-type endopeptidase activity"/>
    <property type="evidence" value="ECO:0007669"/>
    <property type="project" value="UniProtKB-KW"/>
</dbReference>
<evidence type="ECO:0000256" key="3">
    <source>
        <dbReference type="RuleBase" id="RU000454"/>
    </source>
</evidence>
<accession>A0A1M2V7R9</accession>
<dbReference type="InterPro" id="IPR021109">
    <property type="entry name" value="Peptidase_aspartic_dom_sf"/>
</dbReference>
<feature type="domain" description="Peptidase A1" evidence="4">
    <location>
        <begin position="102"/>
        <end position="417"/>
    </location>
</feature>
<sequence>MSSPIPPFASAPFSSLSDTGLSSSKTGLSPNFLSTSSSPRMILPLTKQVNSAGSANIVKFDQDRARATRQRSQASDAAGPAAGSFAVGQAFNDVATSQAVSYVVEVIVGSTPYQLLVDTGSSNTWVGAGKPFVPSLSTRPTGEIVSVTYGSGYFKGMEVIENVTLANGLNLPSQSIGVAETAMGFDGVDGIIGVGPQDLTCGSLVNNPNKCLPTVTDTAWNLGLLEDYELGISFHPSQYEDQANGEMTFGGVDRSKFDGNFSYVPLTTVSPASHFVGYDQSIRYGDMGSVIDNAAGILDTGTTLVLICTDAFKRYQDFTGATPDDDTGLLRITEEQYENLQNLYFKIGDIDYPLTPNAQIWPRALNLDLGGTTDGIYLIIADLQSECGKGLDFINGMSFLERYYAMYDVGNSRIGLAKTHYTDIETN</sequence>
<keyword evidence="2 3" id="KW-0064">Aspartyl protease</keyword>
<keyword evidence="3" id="KW-0645">Protease</keyword>
<dbReference type="PROSITE" id="PS00141">
    <property type="entry name" value="ASP_PROTEASE"/>
    <property type="match status" value="2"/>
</dbReference>
<dbReference type="InterPro" id="IPR033121">
    <property type="entry name" value="PEPTIDASE_A1"/>
</dbReference>
<evidence type="ECO:0000256" key="2">
    <source>
        <dbReference type="ARBA" id="ARBA00022750"/>
    </source>
</evidence>
<proteinExistence type="inferred from homology"/>
<dbReference type="AlphaFoldDB" id="A0A1M2V7R9"/>
<dbReference type="InterPro" id="IPR001461">
    <property type="entry name" value="Aspartic_peptidase_A1"/>
</dbReference>
<dbReference type="STRING" id="154538.A0A1M2V7R9"/>
<dbReference type="PANTHER" id="PTHR47966">
    <property type="entry name" value="BETA-SITE APP-CLEAVING ENZYME, ISOFORM A-RELATED"/>
    <property type="match status" value="1"/>
</dbReference>
<dbReference type="GO" id="GO:0006508">
    <property type="term" value="P:proteolysis"/>
    <property type="evidence" value="ECO:0007669"/>
    <property type="project" value="UniProtKB-KW"/>
</dbReference>
<name>A0A1M2V7R9_TRAPU</name>
<dbReference type="EMBL" id="MNAD01001602">
    <property type="protein sequence ID" value="OJT03652.1"/>
    <property type="molecule type" value="Genomic_DNA"/>
</dbReference>
<dbReference type="SUPFAM" id="SSF50630">
    <property type="entry name" value="Acid proteases"/>
    <property type="match status" value="1"/>
</dbReference>
<dbReference type="Pfam" id="PF00026">
    <property type="entry name" value="Asp"/>
    <property type="match status" value="1"/>
</dbReference>
<dbReference type="InterPro" id="IPR034164">
    <property type="entry name" value="Pepsin-like_dom"/>
</dbReference>
<keyword evidence="3" id="KW-0378">Hydrolase</keyword>
<evidence type="ECO:0000259" key="4">
    <source>
        <dbReference type="PROSITE" id="PS51767"/>
    </source>
</evidence>
<dbReference type="CDD" id="cd05471">
    <property type="entry name" value="pepsin_like"/>
    <property type="match status" value="1"/>
</dbReference>
<dbReference type="OMA" id="YDQSIRY"/>
<dbReference type="PROSITE" id="PS51767">
    <property type="entry name" value="PEPTIDASE_A1"/>
    <property type="match status" value="1"/>
</dbReference>
<comment type="similarity">
    <text evidence="1 3">Belongs to the peptidase A1 family.</text>
</comment>
<dbReference type="Proteomes" id="UP000184267">
    <property type="component" value="Unassembled WGS sequence"/>
</dbReference>
<dbReference type="Gene3D" id="2.40.70.10">
    <property type="entry name" value="Acid Proteases"/>
    <property type="match status" value="2"/>
</dbReference>
<reference evidence="5 6" key="1">
    <citation type="submission" date="2016-10" db="EMBL/GenBank/DDBJ databases">
        <title>Genome sequence of the basidiomycete white-rot fungus Trametes pubescens.</title>
        <authorList>
            <person name="Makela M.R."/>
            <person name="Granchi Z."/>
            <person name="Peng M."/>
            <person name="De Vries R.P."/>
            <person name="Grigoriev I."/>
            <person name="Riley R."/>
            <person name="Hilden K."/>
        </authorList>
    </citation>
    <scope>NUCLEOTIDE SEQUENCE [LARGE SCALE GENOMIC DNA]</scope>
    <source>
        <strain evidence="5 6">FBCC735</strain>
    </source>
</reference>
<dbReference type="OrthoDB" id="660550at2759"/>
<gene>
    <name evidence="5" type="ORF">TRAPUB_5680</name>
</gene>
<evidence type="ECO:0000256" key="1">
    <source>
        <dbReference type="ARBA" id="ARBA00007447"/>
    </source>
</evidence>
<comment type="caution">
    <text evidence="5">The sequence shown here is derived from an EMBL/GenBank/DDBJ whole genome shotgun (WGS) entry which is preliminary data.</text>
</comment>
<dbReference type="InterPro" id="IPR001969">
    <property type="entry name" value="Aspartic_peptidase_AS"/>
</dbReference>